<dbReference type="EMBL" id="JABWDY010014571">
    <property type="protein sequence ID" value="KAF5197542.1"/>
    <property type="molecule type" value="Genomic_DNA"/>
</dbReference>
<evidence type="ECO:0000313" key="1">
    <source>
        <dbReference type="EMBL" id="KAF5197542.1"/>
    </source>
</evidence>
<keyword evidence="2" id="KW-1185">Reference proteome</keyword>
<accession>A0A7J6WN77</accession>
<gene>
    <name evidence="1" type="ORF">FRX31_012868</name>
</gene>
<reference evidence="1 2" key="1">
    <citation type="submission" date="2020-06" db="EMBL/GenBank/DDBJ databases">
        <title>Transcriptomic and genomic resources for Thalictrum thalictroides and T. hernandezii: Facilitating candidate gene discovery in an emerging model plant lineage.</title>
        <authorList>
            <person name="Arias T."/>
            <person name="Riano-Pachon D.M."/>
            <person name="Di Stilio V.S."/>
        </authorList>
    </citation>
    <scope>NUCLEOTIDE SEQUENCE [LARGE SCALE GENOMIC DNA]</scope>
    <source>
        <strain evidence="2">cv. WT478/WT964</strain>
        <tissue evidence="1">Leaves</tissue>
    </source>
</reference>
<comment type="caution">
    <text evidence="1">The sequence shown here is derived from an EMBL/GenBank/DDBJ whole genome shotgun (WGS) entry which is preliminary data.</text>
</comment>
<name>A0A7J6WN77_THATH</name>
<dbReference type="Proteomes" id="UP000554482">
    <property type="component" value="Unassembled WGS sequence"/>
</dbReference>
<dbReference type="AlphaFoldDB" id="A0A7J6WN77"/>
<proteinExistence type="predicted"/>
<organism evidence="1 2">
    <name type="scientific">Thalictrum thalictroides</name>
    <name type="common">Rue-anemone</name>
    <name type="synonym">Anemone thalictroides</name>
    <dbReference type="NCBI Taxonomy" id="46969"/>
    <lineage>
        <taxon>Eukaryota</taxon>
        <taxon>Viridiplantae</taxon>
        <taxon>Streptophyta</taxon>
        <taxon>Embryophyta</taxon>
        <taxon>Tracheophyta</taxon>
        <taxon>Spermatophyta</taxon>
        <taxon>Magnoliopsida</taxon>
        <taxon>Ranunculales</taxon>
        <taxon>Ranunculaceae</taxon>
        <taxon>Thalictroideae</taxon>
        <taxon>Thalictrum</taxon>
    </lineage>
</organism>
<protein>
    <submittedName>
        <fullName evidence="1">Uncharacterized protein</fullName>
    </submittedName>
</protein>
<evidence type="ECO:0000313" key="2">
    <source>
        <dbReference type="Proteomes" id="UP000554482"/>
    </source>
</evidence>
<sequence length="84" mass="9127">MYCSYVAHSEMSCNGGKIPPGKKGVIMRKVTLSESCCWNGKFSWARGGDRLGYKRATVGSSSREASSSVENSDRYIAAGGLRWV</sequence>